<keyword evidence="3" id="KW-1185">Reference proteome</keyword>
<feature type="domain" description="STAS" evidence="1">
    <location>
        <begin position="15"/>
        <end position="110"/>
    </location>
</feature>
<dbReference type="Pfam" id="PF13466">
    <property type="entry name" value="STAS_2"/>
    <property type="match status" value="1"/>
</dbReference>
<dbReference type="RefSeq" id="WP_137247672.1">
    <property type="nucleotide sequence ID" value="NZ_SZQA01000012.1"/>
</dbReference>
<protein>
    <submittedName>
        <fullName evidence="2">STAS domain-containing protein</fullName>
    </submittedName>
</protein>
<dbReference type="InterPro" id="IPR036513">
    <property type="entry name" value="STAS_dom_sf"/>
</dbReference>
<evidence type="ECO:0000313" key="3">
    <source>
        <dbReference type="Proteomes" id="UP000308705"/>
    </source>
</evidence>
<name>A0A4U3MJP8_9ACTN</name>
<evidence type="ECO:0000259" key="1">
    <source>
        <dbReference type="PROSITE" id="PS50801"/>
    </source>
</evidence>
<dbReference type="InterPro" id="IPR002645">
    <property type="entry name" value="STAS_dom"/>
</dbReference>
<proteinExistence type="predicted"/>
<accession>A0A4U3MJP8</accession>
<sequence>METAPFLIEIENPEPGTTRLTLSGDFDYTTSGDLAAMTPTLVSHGLMMLEVDLTGVTFIDSSGLATLIHLYHAAEEHPAEMRFVGMTPYIAHLFEVTALDQVFNLPTSAA</sequence>
<dbReference type="EMBL" id="SZQA01000012">
    <property type="protein sequence ID" value="TKK88216.1"/>
    <property type="molecule type" value="Genomic_DNA"/>
</dbReference>
<dbReference type="Gene3D" id="3.30.750.24">
    <property type="entry name" value="STAS domain"/>
    <property type="match status" value="1"/>
</dbReference>
<dbReference type="PANTHER" id="PTHR33495:SF2">
    <property type="entry name" value="ANTI-SIGMA FACTOR ANTAGONIST TM_1081-RELATED"/>
    <property type="match status" value="1"/>
</dbReference>
<organism evidence="2 3">
    <name type="scientific">Herbidospora galbida</name>
    <dbReference type="NCBI Taxonomy" id="2575442"/>
    <lineage>
        <taxon>Bacteria</taxon>
        <taxon>Bacillati</taxon>
        <taxon>Actinomycetota</taxon>
        <taxon>Actinomycetes</taxon>
        <taxon>Streptosporangiales</taxon>
        <taxon>Streptosporangiaceae</taxon>
        <taxon>Herbidospora</taxon>
    </lineage>
</organism>
<gene>
    <name evidence="2" type="ORF">FDA94_15030</name>
</gene>
<dbReference type="GO" id="GO:0043856">
    <property type="term" value="F:anti-sigma factor antagonist activity"/>
    <property type="evidence" value="ECO:0007669"/>
    <property type="project" value="TreeGrafter"/>
</dbReference>
<dbReference type="PROSITE" id="PS50801">
    <property type="entry name" value="STAS"/>
    <property type="match status" value="1"/>
</dbReference>
<dbReference type="InterPro" id="IPR058548">
    <property type="entry name" value="MlaB-like_STAS"/>
</dbReference>
<dbReference type="Proteomes" id="UP000308705">
    <property type="component" value="Unassembled WGS sequence"/>
</dbReference>
<dbReference type="PANTHER" id="PTHR33495">
    <property type="entry name" value="ANTI-SIGMA FACTOR ANTAGONIST TM_1081-RELATED-RELATED"/>
    <property type="match status" value="1"/>
</dbReference>
<reference evidence="2 3" key="1">
    <citation type="submission" date="2019-04" db="EMBL/GenBank/DDBJ databases">
        <title>Herbidospora sp. NEAU-GS14.nov., a novel actinomycete isolated from soil.</title>
        <authorList>
            <person name="Han L."/>
        </authorList>
    </citation>
    <scope>NUCLEOTIDE SEQUENCE [LARGE SCALE GENOMIC DNA]</scope>
    <source>
        <strain evidence="2 3">NEAU-GS14</strain>
    </source>
</reference>
<evidence type="ECO:0000313" key="2">
    <source>
        <dbReference type="EMBL" id="TKK88216.1"/>
    </source>
</evidence>
<dbReference type="OrthoDB" id="3475606at2"/>
<comment type="caution">
    <text evidence="2">The sequence shown here is derived from an EMBL/GenBank/DDBJ whole genome shotgun (WGS) entry which is preliminary data.</text>
</comment>
<dbReference type="CDD" id="cd07043">
    <property type="entry name" value="STAS_anti-anti-sigma_factors"/>
    <property type="match status" value="1"/>
</dbReference>
<dbReference type="SUPFAM" id="SSF52091">
    <property type="entry name" value="SpoIIaa-like"/>
    <property type="match status" value="1"/>
</dbReference>
<dbReference type="AlphaFoldDB" id="A0A4U3MJP8"/>